<dbReference type="Gene3D" id="3.50.30.10">
    <property type="entry name" value="Phosphohistidine domain"/>
    <property type="match status" value="1"/>
</dbReference>
<dbReference type="Proteomes" id="UP000178369">
    <property type="component" value="Unassembled WGS sequence"/>
</dbReference>
<sequence length="490" mass="56815">MPRVFVEKIPIQLLKRIRHGDWYRHGIYRDNIIFSSLQMEGLGAQYFRREGLNHGLANLIRINEQAYIRGSEFTGLCNLMLHKIESSHSYLSRYINTYRLDNADVISFAQQTRRLPINKYSNTELACVFALFAKKTLMLMHWLWSMEFLNCGLDKHLMSVFVRWRPAWSMEQIRELLNDVSYLERELPFQMERREILDYGASLLDNEKKLTAMHKRYSWLNLNTWDGRPFTSQQYTNRIRKLLEDKIVHAHDRKTNLASLKKAKLIISSIHNRSLRKLLHTVRDLIYLKTERIDIFSRSWGLCLPLVDEIAKRLEITYEELLSLTFREVSSYLKIGKCIKRHEIHRRKKYASVLIGGQIQYFCASAVTAIEKAVLDNQKSVMPSAVKGTVGYGGIVRGLARIVLTDRNLGKVRRGDILVANLTNPNYNPVFKKIFGVVTDEGGILCHSAIMAREFHIPCIIGTKIATQVFKDGDLVEVDANKGVVRKLKK</sequence>
<reference evidence="2 3" key="1">
    <citation type="journal article" date="2016" name="Nat. Commun.">
        <title>Thousands of microbial genomes shed light on interconnected biogeochemical processes in an aquifer system.</title>
        <authorList>
            <person name="Anantharaman K."/>
            <person name="Brown C.T."/>
            <person name="Hug L.A."/>
            <person name="Sharon I."/>
            <person name="Castelle C.J."/>
            <person name="Probst A.J."/>
            <person name="Thomas B.C."/>
            <person name="Singh A."/>
            <person name="Wilkins M.J."/>
            <person name="Karaoz U."/>
            <person name="Brodie E.L."/>
            <person name="Williams K.H."/>
            <person name="Hubbard S.S."/>
            <person name="Banfield J.F."/>
        </authorList>
    </citation>
    <scope>NUCLEOTIDE SEQUENCE [LARGE SCALE GENOMIC DNA]</scope>
</reference>
<dbReference type="PANTHER" id="PTHR43615">
    <property type="entry name" value="PHOSPHOENOLPYRUVATE SYNTHASE-RELATED"/>
    <property type="match status" value="1"/>
</dbReference>
<evidence type="ECO:0000313" key="3">
    <source>
        <dbReference type="Proteomes" id="UP000178369"/>
    </source>
</evidence>
<dbReference type="EMBL" id="MFBL01000021">
    <property type="protein sequence ID" value="OGE04935.1"/>
    <property type="molecule type" value="Genomic_DNA"/>
</dbReference>
<comment type="caution">
    <text evidence="2">The sequence shown here is derived from an EMBL/GenBank/DDBJ whole genome shotgun (WGS) entry which is preliminary data.</text>
</comment>
<dbReference type="InterPro" id="IPR036637">
    <property type="entry name" value="Phosphohistidine_dom_sf"/>
</dbReference>
<accession>A0A1F5HLP9</accession>
<dbReference type="AlphaFoldDB" id="A0A1F5HLP9"/>
<protein>
    <recommendedName>
        <fullName evidence="1">PEP-utilising enzyme mobile domain-containing protein</fullName>
    </recommendedName>
</protein>
<name>A0A1F5HLP9_9BACT</name>
<proteinExistence type="predicted"/>
<dbReference type="InterPro" id="IPR008279">
    <property type="entry name" value="PEP-util_enz_mobile_dom"/>
</dbReference>
<organism evidence="2 3">
    <name type="scientific">Candidatus Curtissbacteria bacterium RIFCSPHIGHO2_12_FULL_41_17</name>
    <dbReference type="NCBI Taxonomy" id="1797722"/>
    <lineage>
        <taxon>Bacteria</taxon>
        <taxon>Candidatus Curtissiibacteriota</taxon>
    </lineage>
</organism>
<dbReference type="PANTHER" id="PTHR43615:SF1">
    <property type="entry name" value="PPDK_N DOMAIN-CONTAINING PROTEIN"/>
    <property type="match status" value="1"/>
</dbReference>
<evidence type="ECO:0000313" key="2">
    <source>
        <dbReference type="EMBL" id="OGE04935.1"/>
    </source>
</evidence>
<dbReference type="Pfam" id="PF00391">
    <property type="entry name" value="PEP-utilizers"/>
    <property type="match status" value="1"/>
</dbReference>
<dbReference type="SUPFAM" id="SSF52009">
    <property type="entry name" value="Phosphohistidine domain"/>
    <property type="match status" value="1"/>
</dbReference>
<dbReference type="GO" id="GO:0016772">
    <property type="term" value="F:transferase activity, transferring phosphorus-containing groups"/>
    <property type="evidence" value="ECO:0007669"/>
    <property type="project" value="InterPro"/>
</dbReference>
<evidence type="ECO:0000259" key="1">
    <source>
        <dbReference type="Pfam" id="PF00391"/>
    </source>
</evidence>
<dbReference type="InterPro" id="IPR051549">
    <property type="entry name" value="PEP_Utilizing_Enz"/>
</dbReference>
<gene>
    <name evidence="2" type="ORF">A3F45_00415</name>
</gene>
<feature type="domain" description="PEP-utilising enzyme mobile" evidence="1">
    <location>
        <begin position="413"/>
        <end position="483"/>
    </location>
</feature>